<protein>
    <recommendedName>
        <fullName evidence="1">vWA-MoxR associated protein N-terminal HTH domain-containing protein</fullName>
    </recommendedName>
</protein>
<gene>
    <name evidence="2" type="ORF">PCC6912_09140</name>
</gene>
<feature type="domain" description="vWA-MoxR associated protein N-terminal HTH" evidence="1">
    <location>
        <begin position="1"/>
        <end position="85"/>
    </location>
</feature>
<evidence type="ECO:0000313" key="2">
    <source>
        <dbReference type="EMBL" id="RUR86089.1"/>
    </source>
</evidence>
<accession>A0A433NQM6</accession>
<dbReference type="Pfam" id="PF26355">
    <property type="entry name" value="HTH_VMAP-M9"/>
    <property type="match status" value="1"/>
</dbReference>
<reference evidence="2 3" key="1">
    <citation type="journal article" date="2019" name="Genome Biol. Evol.">
        <title>Day and night: Metabolic profiles and evolutionary relationships of six axenic non-marine cyanobacteria.</title>
        <authorList>
            <person name="Will S.E."/>
            <person name="Henke P."/>
            <person name="Boedeker C."/>
            <person name="Huang S."/>
            <person name="Brinkmann H."/>
            <person name="Rohde M."/>
            <person name="Jarek M."/>
            <person name="Friedl T."/>
            <person name="Seufert S."/>
            <person name="Schumacher M."/>
            <person name="Overmann J."/>
            <person name="Neumann-Schaal M."/>
            <person name="Petersen J."/>
        </authorList>
    </citation>
    <scope>NUCLEOTIDE SEQUENCE [LARGE SCALE GENOMIC DNA]</scope>
    <source>
        <strain evidence="2 3">PCC 6912</strain>
    </source>
</reference>
<evidence type="ECO:0000259" key="1">
    <source>
        <dbReference type="Pfam" id="PF26355"/>
    </source>
</evidence>
<organism evidence="2 3">
    <name type="scientific">Chlorogloeopsis fritschii PCC 6912</name>
    <dbReference type="NCBI Taxonomy" id="211165"/>
    <lineage>
        <taxon>Bacteria</taxon>
        <taxon>Bacillati</taxon>
        <taxon>Cyanobacteriota</taxon>
        <taxon>Cyanophyceae</taxon>
        <taxon>Nostocales</taxon>
        <taxon>Chlorogloeopsidaceae</taxon>
        <taxon>Chlorogloeopsis</taxon>
    </lineage>
</organism>
<evidence type="ECO:0000313" key="3">
    <source>
        <dbReference type="Proteomes" id="UP000268857"/>
    </source>
</evidence>
<dbReference type="RefSeq" id="WP_016873940.1">
    <property type="nucleotide sequence ID" value="NZ_AJLN01000049.1"/>
</dbReference>
<name>A0A433NQM6_CHLFR</name>
<dbReference type="EMBL" id="RSCJ01000002">
    <property type="protein sequence ID" value="RUR86089.1"/>
    <property type="molecule type" value="Genomic_DNA"/>
</dbReference>
<dbReference type="OrthoDB" id="572669at2"/>
<dbReference type="Proteomes" id="UP000268857">
    <property type="component" value="Unassembled WGS sequence"/>
</dbReference>
<sequence>MNTQELFDIADKVVYKSTGRHLSDLQADLLKASFQNQTYEQFANDRGYCLDYIKKDVGSVLWNLLSQALGEKITKKNFRQALERYQQAQELLNIRDAQKRQDVCELVETSALSRRTQEFGTLKQLLRQGKCRFVAFVALTEVEQSSWAVKLIEPIENEFDSARERSLPRTEPLASLVSELVPLLPNQQQSKIQIGCLLQCLCSNDFLLVLDNAEVVLQVGKLIAQDSHSYAPILHLEKLRSSI</sequence>
<dbReference type="InterPro" id="IPR058651">
    <property type="entry name" value="HTH_VMAP-M9"/>
</dbReference>
<dbReference type="AlphaFoldDB" id="A0A433NQM6"/>
<dbReference type="STRING" id="211165.GCA_000317285_01313"/>
<proteinExistence type="predicted"/>
<comment type="caution">
    <text evidence="2">The sequence shown here is derived from an EMBL/GenBank/DDBJ whole genome shotgun (WGS) entry which is preliminary data.</text>
</comment>
<keyword evidence="3" id="KW-1185">Reference proteome</keyword>